<name>A0A6J3JU82_9HYME</name>
<dbReference type="PANTHER" id="PTHR46790">
    <property type="entry name" value="CENTROMERE PROTEIN N"/>
    <property type="match status" value="1"/>
</dbReference>
<dbReference type="KEGG" id="bvk:117230718"/>
<keyword evidence="1" id="KW-1185">Reference proteome</keyword>
<evidence type="ECO:0000313" key="2">
    <source>
        <dbReference type="RefSeq" id="XP_033344318.1"/>
    </source>
</evidence>
<accession>A0A6J3JU82</accession>
<sequence>MPTVTSTFVQEIVNVIKRFKFEELELSVAPVFPEISWNNIRSELIKHHKNFTSHNVAEVIKMVVIEEKVTEKILRDRLSTLRLVDISWHSNKRMWYGYILIGSDKTVNYFINREIQNNMQDNFDSLNMKINVKIYTHNDITYMSLTATKYKNKKGKENRRAISHVFALFMGQKYFFSTKKTISSDILNTVVRSLGYKNSKRFKLMGRDLKSLSKLCWKRKEGTMNSENINKTVVYEDGVLDRKKTGIDFTQQKQRVKYAEKCFGDNPPTLEVLVVNGPSMPLSHEGVSKELPNENMQIAWEFRSHNIVACLTKLIERRILVTPVPHYISNLMTLGRNVLTLKKD</sequence>
<reference evidence="2" key="1">
    <citation type="submission" date="2025-08" db="UniProtKB">
        <authorList>
            <consortium name="RefSeq"/>
        </authorList>
    </citation>
    <scope>IDENTIFICATION</scope>
    <source>
        <tissue evidence="2">Muscle</tissue>
    </source>
</reference>
<evidence type="ECO:0000313" key="1">
    <source>
        <dbReference type="Proteomes" id="UP000504631"/>
    </source>
</evidence>
<organism evidence="1 2">
    <name type="scientific">Bombus vosnesenskii</name>
    <dbReference type="NCBI Taxonomy" id="207650"/>
    <lineage>
        <taxon>Eukaryota</taxon>
        <taxon>Metazoa</taxon>
        <taxon>Ecdysozoa</taxon>
        <taxon>Arthropoda</taxon>
        <taxon>Hexapoda</taxon>
        <taxon>Insecta</taxon>
        <taxon>Pterygota</taxon>
        <taxon>Neoptera</taxon>
        <taxon>Endopterygota</taxon>
        <taxon>Hymenoptera</taxon>
        <taxon>Apocrita</taxon>
        <taxon>Aculeata</taxon>
        <taxon>Apoidea</taxon>
        <taxon>Anthophila</taxon>
        <taxon>Apidae</taxon>
        <taxon>Bombus</taxon>
        <taxon>Pyrobombus</taxon>
    </lineage>
</organism>
<dbReference type="PANTHER" id="PTHR46790:SF1">
    <property type="entry name" value="CENTROMERE PROTEIN N"/>
    <property type="match status" value="1"/>
</dbReference>
<dbReference type="InterPro" id="IPR052011">
    <property type="entry name" value="CENP-NAC/CAD_complex"/>
</dbReference>
<dbReference type="GO" id="GO:0005654">
    <property type="term" value="C:nucleoplasm"/>
    <property type="evidence" value="ECO:0007669"/>
    <property type="project" value="TreeGrafter"/>
</dbReference>
<dbReference type="AlphaFoldDB" id="A0A6J3JU82"/>
<gene>
    <name evidence="2" type="primary">LOC117230718</name>
</gene>
<dbReference type="RefSeq" id="XP_033344318.1">
    <property type="nucleotide sequence ID" value="XM_033488427.1"/>
</dbReference>
<protein>
    <submittedName>
        <fullName evidence="2">Uncharacterized protein LOC117230718</fullName>
    </submittedName>
</protein>
<proteinExistence type="predicted"/>
<dbReference type="GeneID" id="117230718"/>
<dbReference type="Proteomes" id="UP000504631">
    <property type="component" value="Unplaced"/>
</dbReference>